<feature type="transmembrane region" description="Helical" evidence="1">
    <location>
        <begin position="12"/>
        <end position="30"/>
    </location>
</feature>
<keyword evidence="1" id="KW-0472">Membrane</keyword>
<keyword evidence="1" id="KW-0812">Transmembrane</keyword>
<feature type="transmembrane region" description="Helical" evidence="1">
    <location>
        <begin position="65"/>
        <end position="85"/>
    </location>
</feature>
<name>A0A8C0UMJ9_CYACU</name>
<evidence type="ECO:0000313" key="3">
    <source>
        <dbReference type="Proteomes" id="UP000694410"/>
    </source>
</evidence>
<dbReference type="Proteomes" id="UP000694410">
    <property type="component" value="Unplaced"/>
</dbReference>
<evidence type="ECO:0000313" key="2">
    <source>
        <dbReference type="Ensembl" id="ENSCCEP00000009201.1"/>
    </source>
</evidence>
<reference evidence="2" key="1">
    <citation type="submission" date="2025-08" db="UniProtKB">
        <authorList>
            <consortium name="Ensembl"/>
        </authorList>
    </citation>
    <scope>IDENTIFICATION</scope>
</reference>
<sequence>MWSNPSFEPQTFCIKSIHLIIFIITCLIFKKKIKIKNAVLKSFVYLISDLGYSRHYTWIASDGLLYPFFLFFFSFMGICFHKTMVITK</sequence>
<accession>A0A8C0UMJ9</accession>
<keyword evidence="1" id="KW-1133">Transmembrane helix</keyword>
<proteinExistence type="predicted"/>
<dbReference type="Ensembl" id="ENSCCET00000014592.1">
    <property type="protein sequence ID" value="ENSCCEP00000009201.1"/>
    <property type="gene ID" value="ENSCCEG00000009372.1"/>
</dbReference>
<keyword evidence="3" id="KW-1185">Reference proteome</keyword>
<dbReference type="AlphaFoldDB" id="A0A8C0UMJ9"/>
<reference evidence="2" key="2">
    <citation type="submission" date="2025-09" db="UniProtKB">
        <authorList>
            <consortium name="Ensembl"/>
        </authorList>
    </citation>
    <scope>IDENTIFICATION</scope>
</reference>
<protein>
    <submittedName>
        <fullName evidence="2">Uncharacterized protein</fullName>
    </submittedName>
</protein>
<evidence type="ECO:0000256" key="1">
    <source>
        <dbReference type="SAM" id="Phobius"/>
    </source>
</evidence>
<organism evidence="2 3">
    <name type="scientific">Cyanistes caeruleus</name>
    <name type="common">Eurasian blue tit</name>
    <name type="synonym">Parus caeruleus</name>
    <dbReference type="NCBI Taxonomy" id="156563"/>
    <lineage>
        <taxon>Eukaryota</taxon>
        <taxon>Metazoa</taxon>
        <taxon>Chordata</taxon>
        <taxon>Craniata</taxon>
        <taxon>Vertebrata</taxon>
        <taxon>Euteleostomi</taxon>
        <taxon>Archelosauria</taxon>
        <taxon>Archosauria</taxon>
        <taxon>Dinosauria</taxon>
        <taxon>Saurischia</taxon>
        <taxon>Theropoda</taxon>
        <taxon>Coelurosauria</taxon>
        <taxon>Aves</taxon>
        <taxon>Neognathae</taxon>
        <taxon>Neoaves</taxon>
        <taxon>Telluraves</taxon>
        <taxon>Australaves</taxon>
        <taxon>Passeriformes</taxon>
        <taxon>Paridae</taxon>
        <taxon>Cyanistes</taxon>
    </lineage>
</organism>